<evidence type="ECO:0000313" key="6">
    <source>
        <dbReference type="EMBL" id="OME10009.1"/>
    </source>
</evidence>
<dbReference type="EMBL" id="MPTO01000053">
    <property type="protein sequence ID" value="OME10009.1"/>
    <property type="molecule type" value="Genomic_DNA"/>
</dbReference>
<evidence type="ECO:0000256" key="3">
    <source>
        <dbReference type="SAM" id="MobiDB-lite"/>
    </source>
</evidence>
<dbReference type="PANTHER" id="PTHR37813">
    <property type="entry name" value="FELS-2 PROPHAGE PROTEIN"/>
    <property type="match status" value="1"/>
</dbReference>
<dbReference type="Proteomes" id="UP000187323">
    <property type="component" value="Unassembled WGS sequence"/>
</dbReference>
<name>A0AB36J6G9_9BACL</name>
<organism evidence="6 7">
    <name type="scientific">Paenibacillus odorifer</name>
    <dbReference type="NCBI Taxonomy" id="189426"/>
    <lineage>
        <taxon>Bacteria</taxon>
        <taxon>Bacillati</taxon>
        <taxon>Bacillota</taxon>
        <taxon>Bacilli</taxon>
        <taxon>Bacillales</taxon>
        <taxon>Paenibacillaceae</taxon>
        <taxon>Paenibacillus</taxon>
    </lineage>
</organism>
<feature type="region of interest" description="Disordered" evidence="3">
    <location>
        <begin position="907"/>
        <end position="936"/>
    </location>
</feature>
<dbReference type="InterPro" id="IPR010090">
    <property type="entry name" value="Phage_tape_meas"/>
</dbReference>
<keyword evidence="4" id="KW-0812">Transmembrane</keyword>
<feature type="coiled-coil region" evidence="2">
    <location>
        <begin position="869"/>
        <end position="896"/>
    </location>
</feature>
<feature type="coiled-coil region" evidence="2">
    <location>
        <begin position="793"/>
        <end position="824"/>
    </location>
</feature>
<accession>A0AB36J6G9</accession>
<comment type="caution">
    <text evidence="6">The sequence shown here is derived from an EMBL/GenBank/DDBJ whole genome shotgun (WGS) entry which is preliminary data.</text>
</comment>
<keyword evidence="1" id="KW-1188">Viral release from host cell</keyword>
<evidence type="ECO:0000256" key="1">
    <source>
        <dbReference type="ARBA" id="ARBA00022612"/>
    </source>
</evidence>
<feature type="coiled-coil region" evidence="2">
    <location>
        <begin position="584"/>
        <end position="631"/>
    </location>
</feature>
<feature type="domain" description="Phage tail tape measure protein" evidence="5">
    <location>
        <begin position="226"/>
        <end position="425"/>
    </location>
</feature>
<sequence length="1495" mass="161971">MIGASSKQIKQLTTVLDNVNAKIEIQQKKLASLKQSYDTTFDSSQRNKLQEQIVNTESSILRLTETSDKTAQKIWNLEDSAKKAGEGFQQLSSKSSEAAVGFGKLSSKLSELGASSKHIEAIKNAINEANPEILQGQLEDVRHELEELGLNTDVIDEIIGKMSELGSAATSAEIEIEAMGAAYLALSIAAGAAIAKAIKTAGDFEQAMQNVRAISQAVGSEFDALRDQALKLGAQTKFTASEAADAQALLAQAGFKTNDILSSMPGVLALAAAGNTDLALTADIASSALNGFGMAASETARVADVLAKSSIDTNADVTDLGMALKYIAPVAAAMNISLEEAVAAIGELSNAGIKGEMAGTQLRAMLLALASPSKEAAGYMEKLGVSIKDSAGNILPLSNIIGQLTSVWGRLTEAQQADVAATLVGREAASGFLTLIAQGEGTLIGYTEALQNAGGTAEQVAGTQMDSLNGSAEQMKAAFESAGIIVGDMFVPAIRKAVEEVTSLMTGFTELSPGVQNSIVAFSTVTPLVLGAVTAFYALKKAIDAVKVAALAANASIPVIGAVALAIGAVSAAAAFLYGKYNEAKEATENFKEAQAALNDTLRDSPINRSVDELEELRSKTEELNTVLNKRSLLQKRINEIQSAWDTGTGTPEMMSEAMEINQQLGEIDEKLRSMGFDGVEIATQKLNEMNIAIKESIGALFDEQKAEVADLAAKNQKVKSMETALATLKSLSSAQKLDQAQKQQLVDVTNALKREYPGLNAVQEEDGRIRVLNIGFIEDQITADRALTTDAARNAQTRIDNLAAEAKAQRESVEAQIKNYGKLLDAMASVSGAKASTFAESVKQGEERMNGKTPSVIDIVTNTARAQNEAELTKLTNEQRAIAEKQREIEKAAASLSSGDFSLGANNKGAPIDLSTPEKAKKEKKEKTTKGKTAAELAAEARKDAYETDLKTIQFQADYYDLTADKQIEKYEALRKKHAAFLKESVDDARTLQLQLKRLGEDSAKSRYDFSATWIDAESKRMEDSGKAELEIAQMKLNAWTRTRDRYKKDSDEYKTADDKVRQSRKEVATETLAAERDLYDKRAKMIEQEIRRLELNGSSEEELTKYKIQAWTDLRAKYSTDSEFYEKADEALYQARKTLTDKTLDLTKELVKSEKSRIEEARKKDLAAIEERKKAFVSAQEDKIKVIDDLLAKEAEANEFVDFEEELAKKNTRIELLASAVGNDGRQERKKLIEERDKFVLDHERDLRKRELTSQKDALQDEKEAQLQAYEDEKDAAERQYDALVDAFENHSEDIKEIEAGIAAFRVSSAGTANAQILTDLDAFVTQYNSKMAAIASTKAAAQKDIDLAEYNANKDLYNVAKSTGNKTEMARLGARNQSLRDLYGIRSDTGKLQSFDVGGVVPGPIGAAVPAIVHGGEGIFNQSQLRGLFRILDTPSLIGAASGISKSETHIVNHFDMSVNDVKLEDRVDTETVYTEREKSARRLQTMGVKSG</sequence>
<dbReference type="PANTHER" id="PTHR37813:SF1">
    <property type="entry name" value="FELS-2 PROPHAGE PROTEIN"/>
    <property type="match status" value="1"/>
</dbReference>
<proteinExistence type="predicted"/>
<keyword evidence="2" id="KW-0175">Coiled coil</keyword>
<reference evidence="6 7" key="1">
    <citation type="submission" date="2016-10" db="EMBL/GenBank/DDBJ databases">
        <title>Paenibacillus species isolates.</title>
        <authorList>
            <person name="Beno S.M."/>
        </authorList>
    </citation>
    <scope>NUCLEOTIDE SEQUENCE [LARGE SCALE GENOMIC DNA]</scope>
    <source>
        <strain evidence="6 7">FSL H7-0918</strain>
    </source>
</reference>
<evidence type="ECO:0000259" key="5">
    <source>
        <dbReference type="Pfam" id="PF10145"/>
    </source>
</evidence>
<feature type="coiled-coil region" evidence="2">
    <location>
        <begin position="1251"/>
        <end position="1296"/>
    </location>
</feature>
<keyword evidence="4" id="KW-1133">Transmembrane helix</keyword>
<feature type="transmembrane region" description="Helical" evidence="4">
    <location>
        <begin position="551"/>
        <end position="578"/>
    </location>
</feature>
<protein>
    <submittedName>
        <fullName evidence="6">Phage tail tape measure protein</fullName>
    </submittedName>
</protein>
<dbReference type="NCBIfam" id="TIGR01760">
    <property type="entry name" value="tape_meas_TP901"/>
    <property type="match status" value="1"/>
</dbReference>
<feature type="transmembrane region" description="Helical" evidence="4">
    <location>
        <begin position="519"/>
        <end position="539"/>
    </location>
</feature>
<evidence type="ECO:0000256" key="4">
    <source>
        <dbReference type="SAM" id="Phobius"/>
    </source>
</evidence>
<dbReference type="Pfam" id="PF10145">
    <property type="entry name" value="PhageMin_Tail"/>
    <property type="match status" value="1"/>
</dbReference>
<evidence type="ECO:0000313" key="7">
    <source>
        <dbReference type="Proteomes" id="UP000187323"/>
    </source>
</evidence>
<gene>
    <name evidence="6" type="ORF">BSK47_31420</name>
</gene>
<keyword evidence="4" id="KW-0472">Membrane</keyword>
<evidence type="ECO:0000256" key="2">
    <source>
        <dbReference type="SAM" id="Coils"/>
    </source>
</evidence>
<feature type="coiled-coil region" evidence="2">
    <location>
        <begin position="9"/>
        <end position="66"/>
    </location>
</feature>
<feature type="compositionally biased region" description="Basic and acidic residues" evidence="3">
    <location>
        <begin position="917"/>
        <end position="930"/>
    </location>
</feature>